<dbReference type="OrthoDB" id="3762311at2759"/>
<organism evidence="2 3">
    <name type="scientific">Neocucurbitaria cava</name>
    <dbReference type="NCBI Taxonomy" id="798079"/>
    <lineage>
        <taxon>Eukaryota</taxon>
        <taxon>Fungi</taxon>
        <taxon>Dikarya</taxon>
        <taxon>Ascomycota</taxon>
        <taxon>Pezizomycotina</taxon>
        <taxon>Dothideomycetes</taxon>
        <taxon>Pleosporomycetidae</taxon>
        <taxon>Pleosporales</taxon>
        <taxon>Pleosporineae</taxon>
        <taxon>Cucurbitariaceae</taxon>
        <taxon>Neocucurbitaria</taxon>
    </lineage>
</organism>
<reference evidence="2" key="1">
    <citation type="submission" date="2022-10" db="EMBL/GenBank/DDBJ databases">
        <title>Tapping the CABI collections for fungal endophytes: first genome assemblies for Collariella, Neodidymelliopsis, Ascochyta clinopodiicola, Didymella pomorum, Didymosphaeria variabile, Neocosmospora piperis and Neocucurbitaria cava.</title>
        <authorList>
            <person name="Hill R."/>
        </authorList>
    </citation>
    <scope>NUCLEOTIDE SEQUENCE</scope>
    <source>
        <strain evidence="2">IMI 356814</strain>
    </source>
</reference>
<protein>
    <submittedName>
        <fullName evidence="2">Uncharacterized protein</fullName>
    </submittedName>
</protein>
<evidence type="ECO:0000313" key="3">
    <source>
        <dbReference type="Proteomes" id="UP001140560"/>
    </source>
</evidence>
<dbReference type="EMBL" id="JAPEUY010000022">
    <property type="protein sequence ID" value="KAJ4361998.1"/>
    <property type="molecule type" value="Genomic_DNA"/>
</dbReference>
<dbReference type="AlphaFoldDB" id="A0A9W8XY52"/>
<name>A0A9W8XY52_9PLEO</name>
<evidence type="ECO:0000313" key="2">
    <source>
        <dbReference type="EMBL" id="KAJ4361998.1"/>
    </source>
</evidence>
<feature type="region of interest" description="Disordered" evidence="1">
    <location>
        <begin position="256"/>
        <end position="275"/>
    </location>
</feature>
<sequence length="326" mass="36972">MVSSLRRATNATKSAHASAWNTVFVDQKVSKKTGGKNVTAMPVDDINILDWTYEDRQKLVSKGNRVRIFVGEDFVVDMSKPLFRATSTKGHEMLKGGNIKLPSDTDKAGVARLVNHLETVIQFPRPARLVTGMPMSAALSICAAAALLGMDKYVTHVYKKCEALLRMDPPTYEDLDAIVAFSNQHKRLYSIVVNELAVRVWDDTIPDADVFNDYLLKNPILDSAIKDINEKYATKQRIEAEREERRLRYEETRALREEQQKRDNEHAKATMAREKASWAEKKAKAAALEKSCQQKILATTPKDRKFTTEERLHWLRIKGKQPPKGC</sequence>
<comment type="caution">
    <text evidence="2">The sequence shown here is derived from an EMBL/GenBank/DDBJ whole genome shotgun (WGS) entry which is preliminary data.</text>
</comment>
<accession>A0A9W8XY52</accession>
<evidence type="ECO:0000256" key="1">
    <source>
        <dbReference type="SAM" id="MobiDB-lite"/>
    </source>
</evidence>
<gene>
    <name evidence="2" type="ORF">N0V83_010939</name>
</gene>
<keyword evidence="3" id="KW-1185">Reference proteome</keyword>
<proteinExistence type="predicted"/>
<dbReference type="Proteomes" id="UP001140560">
    <property type="component" value="Unassembled WGS sequence"/>
</dbReference>